<dbReference type="GO" id="GO:0034475">
    <property type="term" value="P:U4 snRNA 3'-end processing"/>
    <property type="evidence" value="ECO:0007669"/>
    <property type="project" value="TreeGrafter"/>
</dbReference>
<dbReference type="SUPFAM" id="SSF69065">
    <property type="entry name" value="RNase III domain-like"/>
    <property type="match status" value="1"/>
</dbReference>
<feature type="domain" description="DRBM" evidence="6">
    <location>
        <begin position="392"/>
        <end position="433"/>
    </location>
</feature>
<dbReference type="PANTHER" id="PTHR11207:SF0">
    <property type="entry name" value="RIBONUCLEASE 3"/>
    <property type="match status" value="1"/>
</dbReference>
<dbReference type="PANTHER" id="PTHR11207">
    <property type="entry name" value="RIBONUCLEASE III"/>
    <property type="match status" value="1"/>
</dbReference>
<dbReference type="SMART" id="SM00535">
    <property type="entry name" value="RIBOc"/>
    <property type="match status" value="1"/>
</dbReference>
<keyword evidence="9" id="KW-1185">Reference proteome</keyword>
<dbReference type="AlphaFoldDB" id="A0A084AYR2"/>
<dbReference type="GO" id="GO:0003723">
    <property type="term" value="F:RNA binding"/>
    <property type="evidence" value="ECO:0007669"/>
    <property type="project" value="UniProtKB-UniRule"/>
</dbReference>
<dbReference type="InterPro" id="IPR000999">
    <property type="entry name" value="RNase_III_dom"/>
</dbReference>
<evidence type="ECO:0000256" key="4">
    <source>
        <dbReference type="ARBA" id="ARBA00022884"/>
    </source>
</evidence>
<evidence type="ECO:0000256" key="1">
    <source>
        <dbReference type="ARBA" id="ARBA00022722"/>
    </source>
</evidence>
<proteinExistence type="predicted"/>
<keyword evidence="1" id="KW-0540">Nuclease</keyword>
<evidence type="ECO:0000256" key="3">
    <source>
        <dbReference type="ARBA" id="ARBA00022801"/>
    </source>
</evidence>
<evidence type="ECO:0000313" key="9">
    <source>
        <dbReference type="Proteomes" id="UP000028045"/>
    </source>
</evidence>
<dbReference type="SUPFAM" id="SSF54768">
    <property type="entry name" value="dsRNA-binding domain-like"/>
    <property type="match status" value="1"/>
</dbReference>
<accession>A0A084AYR2</accession>
<keyword evidence="4 5" id="KW-0694">RNA-binding</keyword>
<keyword evidence="2" id="KW-0255">Endonuclease</keyword>
<dbReference type="HOGENOM" id="CLU_048162_2_1_1"/>
<reference evidence="8 9" key="1">
    <citation type="journal article" date="2014" name="BMC Genomics">
        <title>Comparative genome sequencing reveals chemotype-specific gene clusters in the toxigenic black mold Stachybotrys.</title>
        <authorList>
            <person name="Semeiks J."/>
            <person name="Borek D."/>
            <person name="Otwinowski Z."/>
            <person name="Grishin N.V."/>
        </authorList>
    </citation>
    <scope>NUCLEOTIDE SEQUENCE [LARGE SCALE GENOMIC DNA]</scope>
    <source>
        <strain evidence="9">CBS 109288 / IBT 7711</strain>
    </source>
</reference>
<evidence type="ECO:0000313" key="8">
    <source>
        <dbReference type="EMBL" id="KEY70441.1"/>
    </source>
</evidence>
<evidence type="ECO:0000259" key="6">
    <source>
        <dbReference type="PROSITE" id="PS50137"/>
    </source>
</evidence>
<feature type="domain" description="RNase III" evidence="7">
    <location>
        <begin position="197"/>
        <end position="307"/>
    </location>
</feature>
<dbReference type="GO" id="GO:0004525">
    <property type="term" value="F:ribonuclease III activity"/>
    <property type="evidence" value="ECO:0007669"/>
    <property type="project" value="InterPro"/>
</dbReference>
<dbReference type="PROSITE" id="PS50137">
    <property type="entry name" value="DS_RBD"/>
    <property type="match status" value="1"/>
</dbReference>
<name>A0A084AYR2_STACB</name>
<dbReference type="Gene3D" id="1.10.1520.10">
    <property type="entry name" value="Ribonuclease III domain"/>
    <property type="match status" value="1"/>
</dbReference>
<evidence type="ECO:0000256" key="5">
    <source>
        <dbReference type="PROSITE-ProRule" id="PRU00266"/>
    </source>
</evidence>
<dbReference type="EMBL" id="KL648443">
    <property type="protein sequence ID" value="KEY70441.1"/>
    <property type="molecule type" value="Genomic_DNA"/>
</dbReference>
<dbReference type="SMART" id="SM00358">
    <property type="entry name" value="DSRM"/>
    <property type="match status" value="1"/>
</dbReference>
<dbReference type="GO" id="GO:0005654">
    <property type="term" value="C:nucleoplasm"/>
    <property type="evidence" value="ECO:0007669"/>
    <property type="project" value="TreeGrafter"/>
</dbReference>
<evidence type="ECO:0008006" key="10">
    <source>
        <dbReference type="Google" id="ProtNLM"/>
    </source>
</evidence>
<dbReference type="PROSITE" id="PS00517">
    <property type="entry name" value="RNASE_3_1"/>
    <property type="match status" value="1"/>
</dbReference>
<dbReference type="Gene3D" id="3.30.160.20">
    <property type="match status" value="1"/>
</dbReference>
<keyword evidence="3" id="KW-0378">Hydrolase</keyword>
<dbReference type="Proteomes" id="UP000028045">
    <property type="component" value="Unassembled WGS sequence"/>
</dbReference>
<dbReference type="GO" id="GO:0006364">
    <property type="term" value="P:rRNA processing"/>
    <property type="evidence" value="ECO:0007669"/>
    <property type="project" value="TreeGrafter"/>
</dbReference>
<evidence type="ECO:0000259" key="7">
    <source>
        <dbReference type="PROSITE" id="PS50142"/>
    </source>
</evidence>
<dbReference type="CDD" id="cd00593">
    <property type="entry name" value="RIBOc"/>
    <property type="match status" value="1"/>
</dbReference>
<sequence>MTKRAALSPHDGDLARPAKKYFTNDLSQASTSVKSVATASEALSILGDYTEELTDSLRYLKQARNQVFARNQSDATLSVQKRLSRISKAIIPSLQFLADINDEDEDIYYSCESVSGVASIRVQANNLQSFIQKSTETEASLKDADTPQPSAEKADAKSNGVPIFPLAWCTAWIASEISPGLPPLPRILDPEMERVVFTHPGIDAASNYQRLEWLGDAYIETIASGFIYETFGEKSTKRYSQMREQLVRNITLAQYFRQYGLTSRARLPADLGSRKELGRGSSKDHDLMKTQSDMFEAYVAAVIISDPKSGLAHTITWLKALWGTSLEEQIRQVERIEAANTTRQAEGYTTANGFFWKEKLAQAIGAKGIFIRYKDMPGSGEKKEKRLNLTWFTVGVYLDGWGEKDKLLGIGSGQSKKDAGQKAAENALQNKKLIKVYIEKKRAFEEAQKAVLDESGF</sequence>
<organism evidence="8 9">
    <name type="scientific">Stachybotrys chartarum (strain CBS 109288 / IBT 7711)</name>
    <name type="common">Toxic black mold</name>
    <name type="synonym">Stilbospora chartarum</name>
    <dbReference type="NCBI Taxonomy" id="1280523"/>
    <lineage>
        <taxon>Eukaryota</taxon>
        <taxon>Fungi</taxon>
        <taxon>Dikarya</taxon>
        <taxon>Ascomycota</taxon>
        <taxon>Pezizomycotina</taxon>
        <taxon>Sordariomycetes</taxon>
        <taxon>Hypocreomycetidae</taxon>
        <taxon>Hypocreales</taxon>
        <taxon>Stachybotryaceae</taxon>
        <taxon>Stachybotrys</taxon>
    </lineage>
</organism>
<dbReference type="Pfam" id="PF00035">
    <property type="entry name" value="dsrm"/>
    <property type="match status" value="1"/>
</dbReference>
<dbReference type="OrthoDB" id="2392202at2759"/>
<gene>
    <name evidence="8" type="ORF">S7711_06605</name>
</gene>
<dbReference type="Pfam" id="PF00636">
    <property type="entry name" value="Ribonuclease_3"/>
    <property type="match status" value="1"/>
</dbReference>
<dbReference type="InterPro" id="IPR036389">
    <property type="entry name" value="RNase_III_sf"/>
</dbReference>
<dbReference type="GO" id="GO:0006369">
    <property type="term" value="P:termination of RNA polymerase II transcription"/>
    <property type="evidence" value="ECO:0007669"/>
    <property type="project" value="TreeGrafter"/>
</dbReference>
<dbReference type="PROSITE" id="PS50142">
    <property type="entry name" value="RNASE_3_2"/>
    <property type="match status" value="1"/>
</dbReference>
<dbReference type="InterPro" id="IPR014720">
    <property type="entry name" value="dsRBD_dom"/>
</dbReference>
<protein>
    <recommendedName>
        <fullName evidence="10">RNase III domain-containing protein</fullName>
    </recommendedName>
</protein>
<evidence type="ECO:0000256" key="2">
    <source>
        <dbReference type="ARBA" id="ARBA00022759"/>
    </source>
</evidence>